<proteinExistence type="predicted"/>
<dbReference type="InterPro" id="IPR052740">
    <property type="entry name" value="CE4"/>
</dbReference>
<dbReference type="SUPFAM" id="SSF88713">
    <property type="entry name" value="Glycoside hydrolase/deacetylase"/>
    <property type="match status" value="1"/>
</dbReference>
<evidence type="ECO:0008006" key="3">
    <source>
        <dbReference type="Google" id="ProtNLM"/>
    </source>
</evidence>
<dbReference type="PANTHER" id="PTHR45985">
    <property type="match status" value="1"/>
</dbReference>
<dbReference type="Gene3D" id="3.20.20.370">
    <property type="entry name" value="Glycoside hydrolase/deacetylase"/>
    <property type="match status" value="1"/>
</dbReference>
<name>A0A7W0HRL3_9ACTN</name>
<evidence type="ECO:0000313" key="2">
    <source>
        <dbReference type="Proteomes" id="UP000530928"/>
    </source>
</evidence>
<organism evidence="1 2">
    <name type="scientific">Nonomuraea soli</name>
    <dbReference type="NCBI Taxonomy" id="1032476"/>
    <lineage>
        <taxon>Bacteria</taxon>
        <taxon>Bacillati</taxon>
        <taxon>Actinomycetota</taxon>
        <taxon>Actinomycetes</taxon>
        <taxon>Streptosporangiales</taxon>
        <taxon>Streptosporangiaceae</taxon>
        <taxon>Nonomuraea</taxon>
    </lineage>
</organism>
<comment type="caution">
    <text evidence="1">The sequence shown here is derived from an EMBL/GenBank/DDBJ whole genome shotgun (WGS) entry which is preliminary data.</text>
</comment>
<gene>
    <name evidence="1" type="ORF">HNR30_004419</name>
</gene>
<dbReference type="RefSeq" id="WP_181611763.1">
    <property type="nucleotide sequence ID" value="NZ_BAABAM010000003.1"/>
</dbReference>
<dbReference type="InterPro" id="IPR011330">
    <property type="entry name" value="Glyco_hydro/deAcase_b/a-brl"/>
</dbReference>
<protein>
    <recommendedName>
        <fullName evidence="3">Polysaccharide deacetylase</fullName>
    </recommendedName>
</protein>
<evidence type="ECO:0000313" key="1">
    <source>
        <dbReference type="EMBL" id="MBA2893065.1"/>
    </source>
</evidence>
<dbReference type="PANTHER" id="PTHR45985:SF3">
    <property type="entry name" value="CHITIN DEACETYLASE-LIKE 4"/>
    <property type="match status" value="1"/>
</dbReference>
<dbReference type="GO" id="GO:0005975">
    <property type="term" value="P:carbohydrate metabolic process"/>
    <property type="evidence" value="ECO:0007669"/>
    <property type="project" value="InterPro"/>
</dbReference>
<sequence length="323" mass="37289">MFERCRLRDGERPPQFVVISFDGAGVDDQGWFPVFRETAERNNAFLTFFLSGVYLLPSDRKELYRPPGRRPGSSDIGFQRPGRIDEQAEELAAAYTAGHEIGTHFNGHFCGSDGVRSWSAGDWRDEIEQFHTIVENWRANSGRDHRPDLPFRIRDVVKGGRTPCLEGRREAMFRAFKQYGWRYDASGTGTVSWPHRRAGLWQFPLPSIRMPGSGRMVLAMDYNFFTLHSGAKSGRPHEWNRWERQTTEAYLRAIEGSLDGDRAPVFIGNHFESWNDGIYMRALITVMDEACRRDEVRCVSFEQLADWLDAQSPRTLTRLRQQM</sequence>
<dbReference type="AlphaFoldDB" id="A0A7W0HRL3"/>
<dbReference type="Proteomes" id="UP000530928">
    <property type="component" value="Unassembled WGS sequence"/>
</dbReference>
<keyword evidence="2" id="KW-1185">Reference proteome</keyword>
<accession>A0A7W0HRL3</accession>
<dbReference type="EMBL" id="JACDUR010000004">
    <property type="protein sequence ID" value="MBA2893065.1"/>
    <property type="molecule type" value="Genomic_DNA"/>
</dbReference>
<reference evidence="1 2" key="1">
    <citation type="submission" date="2020-07" db="EMBL/GenBank/DDBJ databases">
        <title>Genomic Encyclopedia of Type Strains, Phase IV (KMG-IV): sequencing the most valuable type-strain genomes for metagenomic binning, comparative biology and taxonomic classification.</title>
        <authorList>
            <person name="Goeker M."/>
        </authorList>
    </citation>
    <scope>NUCLEOTIDE SEQUENCE [LARGE SCALE GENOMIC DNA]</scope>
    <source>
        <strain evidence="1 2">DSM 45533</strain>
    </source>
</reference>